<name>A0A3R5TK33_9CLOT</name>
<protein>
    <submittedName>
        <fullName evidence="2">DUF4343 domain-containing protein</fullName>
    </submittedName>
</protein>
<dbReference type="AlphaFoldDB" id="A0A3R5TK33"/>
<organism evidence="2 3">
    <name type="scientific">Clostridium manihotivorum</name>
    <dbReference type="NCBI Taxonomy" id="2320868"/>
    <lineage>
        <taxon>Bacteria</taxon>
        <taxon>Bacillati</taxon>
        <taxon>Bacillota</taxon>
        <taxon>Clostridia</taxon>
        <taxon>Eubacteriales</taxon>
        <taxon>Clostridiaceae</taxon>
        <taxon>Clostridium</taxon>
    </lineage>
</organism>
<dbReference type="Pfam" id="PF14243">
    <property type="entry name" value="R2K_3"/>
    <property type="match status" value="1"/>
</dbReference>
<reference evidence="2 3" key="1">
    <citation type="submission" date="2018-01" db="EMBL/GenBank/DDBJ databases">
        <title>Genome Sequencing and Assembly of Anaerobacter polyendosporus strain CT4.</title>
        <authorList>
            <person name="Tachaapaikoon C."/>
            <person name="Sutheeworapong S."/>
            <person name="Jenjaroenpun P."/>
            <person name="Wongsurawat T."/>
            <person name="Nookeaw I."/>
            <person name="Cheawchanlertfa P."/>
            <person name="Kosugi A."/>
            <person name="Cheevadhanarak S."/>
            <person name="Ratanakhanokchai K."/>
        </authorList>
    </citation>
    <scope>NUCLEOTIDE SEQUENCE [LARGE SCALE GENOMIC DNA]</scope>
    <source>
        <strain evidence="2 3">CT4</strain>
    </source>
</reference>
<sequence length="275" mass="32529">MDYEDEYEQAKGLGLNVLLFSYEDLVDLKKVKILQSEEINRVIYRGWMLKPEDYECLYTNLADKNYYLINTPQEYVNTHYLPNWYEHLEKLTPRTIWSKGIPEEKEIIDMLKEFNEEPVIVKDYVKSRKHEWFESCYIPNAKETENALKVVNNFINGQGEYLNKGIVFREFIELESTGFHEKSGMPISNELRLFIFNYKVVCTIGYWNGENINEYPEFVDDIVRNLMNIKSNFFTVDIAKKADGQWVVMELGDGQVSGLQEYNVKAYYSNLMKLL</sequence>
<dbReference type="OrthoDB" id="5355744at2"/>
<evidence type="ECO:0000313" key="3">
    <source>
        <dbReference type="Proteomes" id="UP000286268"/>
    </source>
</evidence>
<feature type="domain" description="ATP-grasp" evidence="1">
    <location>
        <begin position="117"/>
        <end position="270"/>
    </location>
</feature>
<evidence type="ECO:0000259" key="1">
    <source>
        <dbReference type="Pfam" id="PF14243"/>
    </source>
</evidence>
<accession>A0A3R5TK33</accession>
<dbReference type="InterPro" id="IPR025643">
    <property type="entry name" value="R2K_3"/>
</dbReference>
<dbReference type="Proteomes" id="UP000286268">
    <property type="component" value="Chromosome"/>
</dbReference>
<keyword evidence="3" id="KW-1185">Reference proteome</keyword>
<dbReference type="EMBL" id="CP025746">
    <property type="protein sequence ID" value="QAA35323.1"/>
    <property type="molecule type" value="Genomic_DNA"/>
</dbReference>
<dbReference type="KEGG" id="cmah:C1I91_16130"/>
<gene>
    <name evidence="2" type="ORF">C1I91_16130</name>
</gene>
<proteinExistence type="predicted"/>
<evidence type="ECO:0000313" key="2">
    <source>
        <dbReference type="EMBL" id="QAA35323.1"/>
    </source>
</evidence>